<organism evidence="2 3">
    <name type="scientific">Actinoplanes aureus</name>
    <dbReference type="NCBI Taxonomy" id="2792083"/>
    <lineage>
        <taxon>Bacteria</taxon>
        <taxon>Bacillati</taxon>
        <taxon>Actinomycetota</taxon>
        <taxon>Actinomycetes</taxon>
        <taxon>Micromonosporales</taxon>
        <taxon>Micromonosporaceae</taxon>
        <taxon>Actinoplanes</taxon>
    </lineage>
</organism>
<comment type="caution">
    <text evidence="2">The sequence shown here is derived from an EMBL/GenBank/DDBJ whole genome shotgun (WGS) entry which is preliminary data.</text>
</comment>
<feature type="compositionally biased region" description="Acidic residues" evidence="1">
    <location>
        <begin position="59"/>
        <end position="68"/>
    </location>
</feature>
<dbReference type="RefSeq" id="WP_196416315.1">
    <property type="nucleotide sequence ID" value="NZ_JADQTO010000011.1"/>
</dbReference>
<dbReference type="Proteomes" id="UP000598146">
    <property type="component" value="Unassembled WGS sequence"/>
</dbReference>
<protein>
    <submittedName>
        <fullName evidence="2">Uncharacterized protein</fullName>
    </submittedName>
</protein>
<reference evidence="2" key="1">
    <citation type="submission" date="2020-11" db="EMBL/GenBank/DDBJ databases">
        <title>Isolation and identification of active actinomycetes.</title>
        <authorList>
            <person name="Sun X."/>
        </authorList>
    </citation>
    <scope>NUCLEOTIDE SEQUENCE</scope>
    <source>
        <strain evidence="2">NEAU-A11</strain>
    </source>
</reference>
<dbReference type="EMBL" id="JADQTO010000011">
    <property type="protein sequence ID" value="MBG0564539.1"/>
    <property type="molecule type" value="Genomic_DNA"/>
</dbReference>
<sequence length="68" mass="6942">MTSEPEPRGAGASTEQHGDDFEETGTFVTDEPPGGDVPAHGSSNAGINATGANRAQGTDEQEEPEGRS</sequence>
<evidence type="ECO:0000256" key="1">
    <source>
        <dbReference type="SAM" id="MobiDB-lite"/>
    </source>
</evidence>
<dbReference type="AlphaFoldDB" id="A0A931G3S1"/>
<accession>A0A931G3S1</accession>
<proteinExistence type="predicted"/>
<evidence type="ECO:0000313" key="3">
    <source>
        <dbReference type="Proteomes" id="UP000598146"/>
    </source>
</evidence>
<evidence type="ECO:0000313" key="2">
    <source>
        <dbReference type="EMBL" id="MBG0564539.1"/>
    </source>
</evidence>
<keyword evidence="3" id="KW-1185">Reference proteome</keyword>
<feature type="region of interest" description="Disordered" evidence="1">
    <location>
        <begin position="1"/>
        <end position="68"/>
    </location>
</feature>
<feature type="compositionally biased region" description="Polar residues" evidence="1">
    <location>
        <begin position="41"/>
        <end position="58"/>
    </location>
</feature>
<gene>
    <name evidence="2" type="ORF">I4J89_24125</name>
</gene>
<name>A0A931G3S1_9ACTN</name>